<evidence type="ECO:0000313" key="2">
    <source>
        <dbReference type="EMBL" id="MDR7099382.1"/>
    </source>
</evidence>
<dbReference type="EMBL" id="JAVDVW010000001">
    <property type="protein sequence ID" value="MDR7099382.1"/>
    <property type="molecule type" value="Genomic_DNA"/>
</dbReference>
<sequence length="125" mass="13117">MSRFLALGVLALSGCASGGVITTGQDFTMRVGQHVSLADASTLGYAGIANDSRCPPDVQCIRAGDADVLFDYSPRGGAATRITLNTERLRTTRIGPWQLRLIDIAQGDAPRATVRVDSGNLEAAP</sequence>
<reference evidence="2 3" key="1">
    <citation type="submission" date="2023-07" db="EMBL/GenBank/DDBJ databases">
        <title>Sorghum-associated microbial communities from plants grown in Nebraska, USA.</title>
        <authorList>
            <person name="Schachtman D."/>
        </authorList>
    </citation>
    <scope>NUCLEOTIDE SEQUENCE [LARGE SCALE GENOMIC DNA]</scope>
    <source>
        <strain evidence="2 3">BE187</strain>
    </source>
</reference>
<comment type="caution">
    <text evidence="2">The sequence shown here is derived from an EMBL/GenBank/DDBJ whole genome shotgun (WGS) entry which is preliminary data.</text>
</comment>
<proteinExistence type="predicted"/>
<keyword evidence="1" id="KW-0732">Signal</keyword>
<dbReference type="Proteomes" id="UP001267878">
    <property type="component" value="Unassembled WGS sequence"/>
</dbReference>
<keyword evidence="3" id="KW-1185">Reference proteome</keyword>
<feature type="signal peptide" evidence="1">
    <location>
        <begin position="1"/>
        <end position="18"/>
    </location>
</feature>
<evidence type="ECO:0008006" key="4">
    <source>
        <dbReference type="Google" id="ProtNLM"/>
    </source>
</evidence>
<dbReference type="PROSITE" id="PS51257">
    <property type="entry name" value="PROKAR_LIPOPROTEIN"/>
    <property type="match status" value="1"/>
</dbReference>
<organism evidence="2 3">
    <name type="scientific">Agrilutibacter niabensis</name>
    <dbReference type="NCBI Taxonomy" id="380628"/>
    <lineage>
        <taxon>Bacteria</taxon>
        <taxon>Pseudomonadati</taxon>
        <taxon>Pseudomonadota</taxon>
        <taxon>Gammaproteobacteria</taxon>
        <taxon>Lysobacterales</taxon>
        <taxon>Lysobacteraceae</taxon>
        <taxon>Agrilutibacter</taxon>
    </lineage>
</organism>
<name>A0ABU1VPH2_9GAMM</name>
<accession>A0ABU1VPH2</accession>
<evidence type="ECO:0000256" key="1">
    <source>
        <dbReference type="SAM" id="SignalP"/>
    </source>
</evidence>
<gene>
    <name evidence="2" type="ORF">J2X04_001729</name>
</gene>
<evidence type="ECO:0000313" key="3">
    <source>
        <dbReference type="Proteomes" id="UP001267878"/>
    </source>
</evidence>
<dbReference type="RefSeq" id="WP_310053584.1">
    <property type="nucleotide sequence ID" value="NZ_JAVDVW010000001.1"/>
</dbReference>
<feature type="chain" id="PRO_5047336460" description="Lipoprotein" evidence="1">
    <location>
        <begin position="19"/>
        <end position="125"/>
    </location>
</feature>
<protein>
    <recommendedName>
        <fullName evidence="4">Lipoprotein</fullName>
    </recommendedName>
</protein>